<evidence type="ECO:0000256" key="1">
    <source>
        <dbReference type="ARBA" id="ARBA00001946"/>
    </source>
</evidence>
<dbReference type="PIRSF" id="PIRSF001563">
    <property type="entry name" value="Folylpolyglu_synth"/>
    <property type="match status" value="1"/>
</dbReference>
<evidence type="ECO:0000256" key="6">
    <source>
        <dbReference type="ARBA" id="ARBA00022741"/>
    </source>
</evidence>
<dbReference type="GO" id="GO:0046872">
    <property type="term" value="F:metal ion binding"/>
    <property type="evidence" value="ECO:0007669"/>
    <property type="project" value="UniProtKB-KW"/>
</dbReference>
<evidence type="ECO:0000256" key="4">
    <source>
        <dbReference type="ARBA" id="ARBA00022598"/>
    </source>
</evidence>
<dbReference type="InterPro" id="IPR004101">
    <property type="entry name" value="Mur_ligase_C"/>
</dbReference>
<accession>A0A1I0UYC3</accession>
<dbReference type="AlphaFoldDB" id="A0A1I0UYC3"/>
<evidence type="ECO:0000256" key="2">
    <source>
        <dbReference type="ARBA" id="ARBA00008276"/>
    </source>
</evidence>
<dbReference type="Pfam" id="PF08245">
    <property type="entry name" value="Mur_ligase_M"/>
    <property type="match status" value="1"/>
</dbReference>
<dbReference type="EMBL" id="FOJW01000001">
    <property type="protein sequence ID" value="SFA68893.1"/>
    <property type="molecule type" value="Genomic_DNA"/>
</dbReference>
<comment type="similarity">
    <text evidence="2 11">Belongs to the folylpolyglutamate synthase family.</text>
</comment>
<evidence type="ECO:0000256" key="11">
    <source>
        <dbReference type="PIRNR" id="PIRNR001563"/>
    </source>
</evidence>
<dbReference type="Proteomes" id="UP000198642">
    <property type="component" value="Unassembled WGS sequence"/>
</dbReference>
<evidence type="ECO:0000259" key="13">
    <source>
        <dbReference type="Pfam" id="PF08245"/>
    </source>
</evidence>
<evidence type="ECO:0000313" key="15">
    <source>
        <dbReference type="Proteomes" id="UP000198642"/>
    </source>
</evidence>
<dbReference type="InterPro" id="IPR036615">
    <property type="entry name" value="Mur_ligase_C_dom_sf"/>
</dbReference>
<dbReference type="EC" id="6.3.2.17" evidence="3"/>
<dbReference type="Gene3D" id="3.40.1190.10">
    <property type="entry name" value="Mur-like, catalytic domain"/>
    <property type="match status" value="1"/>
</dbReference>
<dbReference type="RefSeq" id="WP_090231847.1">
    <property type="nucleotide sequence ID" value="NZ_FOJW01000001.1"/>
</dbReference>
<dbReference type="GO" id="GO:0005524">
    <property type="term" value="F:ATP binding"/>
    <property type="evidence" value="ECO:0007669"/>
    <property type="project" value="UniProtKB-KW"/>
</dbReference>
<dbReference type="OrthoDB" id="9809356at2"/>
<feature type="domain" description="Mur ligase central" evidence="13">
    <location>
        <begin position="46"/>
        <end position="271"/>
    </location>
</feature>
<name>A0A1I0UYC3_9BACI</name>
<keyword evidence="5" id="KW-0479">Metal-binding</keyword>
<organism evidence="14 15">
    <name type="scientific">Lentibacillus halodurans</name>
    <dbReference type="NCBI Taxonomy" id="237679"/>
    <lineage>
        <taxon>Bacteria</taxon>
        <taxon>Bacillati</taxon>
        <taxon>Bacillota</taxon>
        <taxon>Bacilli</taxon>
        <taxon>Bacillales</taxon>
        <taxon>Bacillaceae</taxon>
        <taxon>Lentibacillus</taxon>
    </lineage>
</organism>
<evidence type="ECO:0000256" key="9">
    <source>
        <dbReference type="ARBA" id="ARBA00030592"/>
    </source>
</evidence>
<evidence type="ECO:0000256" key="3">
    <source>
        <dbReference type="ARBA" id="ARBA00013025"/>
    </source>
</evidence>
<reference evidence="14 15" key="1">
    <citation type="submission" date="2016-10" db="EMBL/GenBank/DDBJ databases">
        <authorList>
            <person name="de Groot N.N."/>
        </authorList>
    </citation>
    <scope>NUCLEOTIDE SEQUENCE [LARGE SCALE GENOMIC DNA]</scope>
    <source>
        <strain evidence="14 15">CGMCC 1.3702</strain>
    </source>
</reference>
<feature type="domain" description="Mur ligase C-terminal" evidence="12">
    <location>
        <begin position="299"/>
        <end position="414"/>
    </location>
</feature>
<dbReference type="PANTHER" id="PTHR11136">
    <property type="entry name" value="FOLYLPOLYGLUTAMATE SYNTHASE-RELATED"/>
    <property type="match status" value="1"/>
</dbReference>
<keyword evidence="7 11" id="KW-0067">ATP-binding</keyword>
<evidence type="ECO:0000256" key="7">
    <source>
        <dbReference type="ARBA" id="ARBA00022840"/>
    </source>
</evidence>
<dbReference type="FunFam" id="3.40.1190.10:FF:000011">
    <property type="entry name" value="Folylpolyglutamate synthase/dihydrofolate synthase"/>
    <property type="match status" value="1"/>
</dbReference>
<sequence length="432" mass="48738">MFEHFCQIETFFQDRKQYGIKPGLERIHKLLHLLDQPQEKVNAIHVAGTNGKGSTIHYLKSALMSSGYRVGVFTSPSIQGLTGHIFVNDSPIPDKTMIHYVNIIHPLIQQLDEEYNHPTEFEIMTAVAFLYFAESTDIALIETGMGGREDTTNCFQPILSIITNVAWDHTDYLGKTIESIAYHKAGIIKANRPVIAGELDKEAVSVIMDEASEKNAPLYLSSESFQYEIAGITTTSHQTFQWKSASGISMEIALQTPGIHQIRNVSLAIMALVILERKGLSLDWKKCVNSLAAVRMPARFEQVHSKPAIILDGAHNPAGVRAFIETLTSYYSDMEKHLIFAAFKDKDLERMLGDLESHFSSVTLTTFPHSRAAGIEQLKKFSHHPHVLFQSDWRQAIEQMSFQRENACYCITGSLHFIAIVRKYFEETFDLK</sequence>
<gene>
    <name evidence="14" type="ORF">SAMN04488072_10114</name>
</gene>
<dbReference type="GO" id="GO:0008841">
    <property type="term" value="F:dihydrofolate synthase activity"/>
    <property type="evidence" value="ECO:0007669"/>
    <property type="project" value="TreeGrafter"/>
</dbReference>
<dbReference type="Gene3D" id="3.90.190.20">
    <property type="entry name" value="Mur ligase, C-terminal domain"/>
    <property type="match status" value="1"/>
</dbReference>
<dbReference type="SUPFAM" id="SSF53623">
    <property type="entry name" value="MurD-like peptide ligases, catalytic domain"/>
    <property type="match status" value="1"/>
</dbReference>
<dbReference type="Pfam" id="PF02875">
    <property type="entry name" value="Mur_ligase_C"/>
    <property type="match status" value="1"/>
</dbReference>
<dbReference type="InterPro" id="IPR001645">
    <property type="entry name" value="Folylpolyglutamate_synth"/>
</dbReference>
<keyword evidence="8" id="KW-0460">Magnesium</keyword>
<keyword evidence="4 11" id="KW-0436">Ligase</keyword>
<dbReference type="GO" id="GO:0004326">
    <property type="term" value="F:tetrahydrofolylpolyglutamate synthase activity"/>
    <property type="evidence" value="ECO:0007669"/>
    <property type="project" value="UniProtKB-EC"/>
</dbReference>
<evidence type="ECO:0000256" key="5">
    <source>
        <dbReference type="ARBA" id="ARBA00022723"/>
    </source>
</evidence>
<keyword evidence="6 11" id="KW-0547">Nucleotide-binding</keyword>
<evidence type="ECO:0000259" key="12">
    <source>
        <dbReference type="Pfam" id="PF02875"/>
    </source>
</evidence>
<comment type="cofactor">
    <cofactor evidence="1">
        <name>Mg(2+)</name>
        <dbReference type="ChEBI" id="CHEBI:18420"/>
    </cofactor>
</comment>
<dbReference type="InterPro" id="IPR036565">
    <property type="entry name" value="Mur-like_cat_sf"/>
</dbReference>
<dbReference type="SUPFAM" id="SSF53244">
    <property type="entry name" value="MurD-like peptide ligases, peptide-binding domain"/>
    <property type="match status" value="1"/>
</dbReference>
<keyword evidence="15" id="KW-1185">Reference proteome</keyword>
<dbReference type="PANTHER" id="PTHR11136:SF0">
    <property type="entry name" value="DIHYDROFOLATE SYNTHETASE-RELATED"/>
    <property type="match status" value="1"/>
</dbReference>
<dbReference type="NCBIfam" id="TIGR01499">
    <property type="entry name" value="folC"/>
    <property type="match status" value="1"/>
</dbReference>
<dbReference type="GO" id="GO:0005737">
    <property type="term" value="C:cytoplasm"/>
    <property type="evidence" value="ECO:0007669"/>
    <property type="project" value="TreeGrafter"/>
</dbReference>
<comment type="catalytic activity">
    <reaction evidence="10">
        <text>(6S)-5,6,7,8-tetrahydrofolyl-(gamma-L-Glu)(n) + L-glutamate + ATP = (6S)-5,6,7,8-tetrahydrofolyl-(gamma-L-Glu)(n+1) + ADP + phosphate + H(+)</text>
        <dbReference type="Rhea" id="RHEA:10580"/>
        <dbReference type="Rhea" id="RHEA-COMP:14738"/>
        <dbReference type="Rhea" id="RHEA-COMP:14740"/>
        <dbReference type="ChEBI" id="CHEBI:15378"/>
        <dbReference type="ChEBI" id="CHEBI:29985"/>
        <dbReference type="ChEBI" id="CHEBI:30616"/>
        <dbReference type="ChEBI" id="CHEBI:43474"/>
        <dbReference type="ChEBI" id="CHEBI:141005"/>
        <dbReference type="ChEBI" id="CHEBI:456216"/>
        <dbReference type="EC" id="6.3.2.17"/>
    </reaction>
</comment>
<evidence type="ECO:0000256" key="8">
    <source>
        <dbReference type="ARBA" id="ARBA00022842"/>
    </source>
</evidence>
<evidence type="ECO:0000313" key="14">
    <source>
        <dbReference type="EMBL" id="SFA68893.1"/>
    </source>
</evidence>
<proteinExistence type="inferred from homology"/>
<dbReference type="STRING" id="237679.SAMN04488072_10114"/>
<evidence type="ECO:0000256" key="10">
    <source>
        <dbReference type="ARBA" id="ARBA00047493"/>
    </source>
</evidence>
<protein>
    <recommendedName>
        <fullName evidence="3">tetrahydrofolate synthase</fullName>
        <ecNumber evidence="3">6.3.2.17</ecNumber>
    </recommendedName>
    <alternativeName>
        <fullName evidence="9">Tetrahydrofolylpolyglutamate synthase</fullName>
    </alternativeName>
</protein>
<dbReference type="InterPro" id="IPR013221">
    <property type="entry name" value="Mur_ligase_cen"/>
</dbReference>